<keyword evidence="1" id="KW-0547">Nucleotide-binding</keyword>
<feature type="region of interest" description="Disordered" evidence="3">
    <location>
        <begin position="116"/>
        <end position="189"/>
    </location>
</feature>
<dbReference type="RefSeq" id="WP_382395690.1">
    <property type="nucleotide sequence ID" value="NZ_JBHTCQ010000003.1"/>
</dbReference>
<dbReference type="InterPro" id="IPR050625">
    <property type="entry name" value="ParA/MinD_ATPase"/>
</dbReference>
<protein>
    <submittedName>
        <fullName evidence="5">CpaE family protein</fullName>
    </submittedName>
</protein>
<dbReference type="SUPFAM" id="SSF52540">
    <property type="entry name" value="P-loop containing nucleoside triphosphate hydrolases"/>
    <property type="match status" value="1"/>
</dbReference>
<dbReference type="Proteomes" id="UP001596455">
    <property type="component" value="Unassembled WGS sequence"/>
</dbReference>
<feature type="compositionally biased region" description="Basic and acidic residues" evidence="3">
    <location>
        <begin position="136"/>
        <end position="145"/>
    </location>
</feature>
<comment type="caution">
    <text evidence="5">The sequence shown here is derived from an EMBL/GenBank/DDBJ whole genome shotgun (WGS) entry which is preliminary data.</text>
</comment>
<dbReference type="InterPro" id="IPR002586">
    <property type="entry name" value="CobQ/CobB/MinD/ParA_Nub-bd_dom"/>
</dbReference>
<evidence type="ECO:0000256" key="1">
    <source>
        <dbReference type="ARBA" id="ARBA00022741"/>
    </source>
</evidence>
<dbReference type="Pfam" id="PF01656">
    <property type="entry name" value="CbiA"/>
    <property type="match status" value="1"/>
</dbReference>
<organism evidence="5 6">
    <name type="scientific">Georgenia alba</name>
    <dbReference type="NCBI Taxonomy" id="2233858"/>
    <lineage>
        <taxon>Bacteria</taxon>
        <taxon>Bacillati</taxon>
        <taxon>Actinomycetota</taxon>
        <taxon>Actinomycetes</taxon>
        <taxon>Micrococcales</taxon>
        <taxon>Bogoriellaceae</taxon>
        <taxon>Georgenia</taxon>
    </lineage>
</organism>
<evidence type="ECO:0000313" key="6">
    <source>
        <dbReference type="Proteomes" id="UP001596455"/>
    </source>
</evidence>
<accession>A0ABW2QA24</accession>
<dbReference type="InterPro" id="IPR027417">
    <property type="entry name" value="P-loop_NTPase"/>
</dbReference>
<evidence type="ECO:0000259" key="4">
    <source>
        <dbReference type="Pfam" id="PF01656"/>
    </source>
</evidence>
<evidence type="ECO:0000313" key="5">
    <source>
        <dbReference type="EMBL" id="MFC7406361.1"/>
    </source>
</evidence>
<feature type="compositionally biased region" description="Pro residues" evidence="3">
    <location>
        <begin position="152"/>
        <end position="161"/>
    </location>
</feature>
<keyword evidence="6" id="KW-1185">Reference proteome</keyword>
<feature type="domain" description="CobQ/CobB/MinD/ParA nucleotide binding" evidence="4">
    <location>
        <begin position="193"/>
        <end position="401"/>
    </location>
</feature>
<sequence>MTAGVLLALTGPVESDLVRALDAPGSGVRVVRRCADVAEVLAAAAAGLGAIAVVGTDLAGVDRSVVRRLHDSGARVLLVAAPDDLHRAGALGADAVEPAGVAAATLADAVAAVVGDGTSRGRHLTRGARPTAPEEDAPRPVEDVPARQGGPEAPPPPPPPADDGRASDDVGTGADGGEETRPPQTRGQLVVVWGPPGAPGRTTLAVTLASELAGLASRSLLVDADTEAPSVTQVLGILDDASAVASVSRLALSGRLDPTALLRACPLVDGSMHVMTGLTRADRWRELPAAALEVVWDVARAAVPWTVVDTGSTLPEADGSGFGPSRHEATASALAAADVVVVVGSGDPVGMRRLVMALGDLGEADLMATAKRFVVVNRVRSTAAGRAPAQAVHEALSRFAGVSDAVLVPEDRAALDKAVMQGRALPQVVPGSPARTEIERLARRLAGERPRSRRRRLARVRG</sequence>
<evidence type="ECO:0000256" key="2">
    <source>
        <dbReference type="ARBA" id="ARBA00022840"/>
    </source>
</evidence>
<dbReference type="Gene3D" id="3.40.50.300">
    <property type="entry name" value="P-loop containing nucleotide triphosphate hydrolases"/>
    <property type="match status" value="1"/>
</dbReference>
<proteinExistence type="predicted"/>
<name>A0ABW2QA24_9MICO</name>
<dbReference type="PANTHER" id="PTHR43384:SF6">
    <property type="entry name" value="SEPTUM SITE-DETERMINING PROTEIN MIND HOMOLOG, CHLOROPLASTIC"/>
    <property type="match status" value="1"/>
</dbReference>
<evidence type="ECO:0000256" key="3">
    <source>
        <dbReference type="SAM" id="MobiDB-lite"/>
    </source>
</evidence>
<dbReference type="EMBL" id="JBHTCQ010000003">
    <property type="protein sequence ID" value="MFC7406361.1"/>
    <property type="molecule type" value="Genomic_DNA"/>
</dbReference>
<reference evidence="6" key="1">
    <citation type="journal article" date="2019" name="Int. J. Syst. Evol. Microbiol.">
        <title>The Global Catalogue of Microorganisms (GCM) 10K type strain sequencing project: providing services to taxonomists for standard genome sequencing and annotation.</title>
        <authorList>
            <consortium name="The Broad Institute Genomics Platform"/>
            <consortium name="The Broad Institute Genome Sequencing Center for Infectious Disease"/>
            <person name="Wu L."/>
            <person name="Ma J."/>
        </authorList>
    </citation>
    <scope>NUCLEOTIDE SEQUENCE [LARGE SCALE GENOMIC DNA]</scope>
    <source>
        <strain evidence="6">JCM 1490</strain>
    </source>
</reference>
<gene>
    <name evidence="5" type="ORF">ACFQQL_14685</name>
</gene>
<dbReference type="PANTHER" id="PTHR43384">
    <property type="entry name" value="SEPTUM SITE-DETERMINING PROTEIN MIND HOMOLOG, CHLOROPLASTIC-RELATED"/>
    <property type="match status" value="1"/>
</dbReference>
<keyword evidence="2" id="KW-0067">ATP-binding</keyword>